<accession>A0AAF0F0W8</accession>
<evidence type="ECO:0000256" key="2">
    <source>
        <dbReference type="SAM" id="Phobius"/>
    </source>
</evidence>
<evidence type="ECO:0000313" key="3">
    <source>
        <dbReference type="EMBL" id="WFD38720.1"/>
    </source>
</evidence>
<protein>
    <recommendedName>
        <fullName evidence="5">N-glycosylation protein EOS1</fullName>
    </recommendedName>
</protein>
<dbReference type="PANTHER" id="PTHR28147:SF1">
    <property type="entry name" value="N-GLYCOSYLATION PROTEIN EOS1"/>
    <property type="match status" value="1"/>
</dbReference>
<dbReference type="EMBL" id="CP119959">
    <property type="protein sequence ID" value="WFD38720.1"/>
    <property type="molecule type" value="Genomic_DNA"/>
</dbReference>
<feature type="transmembrane region" description="Helical" evidence="2">
    <location>
        <begin position="523"/>
        <end position="542"/>
    </location>
</feature>
<feature type="compositionally biased region" description="Acidic residues" evidence="1">
    <location>
        <begin position="408"/>
        <end position="419"/>
    </location>
</feature>
<keyword evidence="2" id="KW-1133">Transmembrane helix</keyword>
<feature type="compositionally biased region" description="Polar residues" evidence="1">
    <location>
        <begin position="367"/>
        <end position="383"/>
    </location>
</feature>
<dbReference type="AlphaFoldDB" id="A0AAF0F0W8"/>
<keyword evidence="2" id="KW-0812">Transmembrane</keyword>
<feature type="compositionally biased region" description="Basic and acidic residues" evidence="1">
    <location>
        <begin position="1"/>
        <end position="11"/>
    </location>
</feature>
<dbReference type="InterPro" id="IPR021100">
    <property type="entry name" value="N-glycosylation_EOS1"/>
</dbReference>
<evidence type="ECO:0008006" key="5">
    <source>
        <dbReference type="Google" id="ProtNLM"/>
    </source>
</evidence>
<feature type="compositionally biased region" description="Low complexity" evidence="1">
    <location>
        <begin position="67"/>
        <end position="84"/>
    </location>
</feature>
<keyword evidence="2" id="KW-0472">Membrane</keyword>
<dbReference type="GO" id="GO:0005789">
    <property type="term" value="C:endoplasmic reticulum membrane"/>
    <property type="evidence" value="ECO:0007669"/>
    <property type="project" value="InterPro"/>
</dbReference>
<dbReference type="GO" id="GO:0006487">
    <property type="term" value="P:protein N-linked glycosylation"/>
    <property type="evidence" value="ECO:0007669"/>
    <property type="project" value="TreeGrafter"/>
</dbReference>
<dbReference type="GO" id="GO:0034599">
    <property type="term" value="P:cellular response to oxidative stress"/>
    <property type="evidence" value="ECO:0007669"/>
    <property type="project" value="InterPro"/>
</dbReference>
<dbReference type="Proteomes" id="UP001217754">
    <property type="component" value="Chromosome 2"/>
</dbReference>
<organism evidence="3 4">
    <name type="scientific">Malassezia japonica</name>
    <dbReference type="NCBI Taxonomy" id="223818"/>
    <lineage>
        <taxon>Eukaryota</taxon>
        <taxon>Fungi</taxon>
        <taxon>Dikarya</taxon>
        <taxon>Basidiomycota</taxon>
        <taxon>Ustilaginomycotina</taxon>
        <taxon>Malasseziomycetes</taxon>
        <taxon>Malasseziales</taxon>
        <taxon>Malasseziaceae</taxon>
        <taxon>Malassezia</taxon>
    </lineage>
</organism>
<proteinExistence type="predicted"/>
<evidence type="ECO:0000313" key="4">
    <source>
        <dbReference type="Proteomes" id="UP001217754"/>
    </source>
</evidence>
<name>A0AAF0F0W8_9BASI</name>
<feature type="region of interest" description="Disordered" evidence="1">
    <location>
        <begin position="1"/>
        <end position="88"/>
    </location>
</feature>
<sequence length="551" mass="60953">MSDFRDPDRANSGRSSDPLLVWNGAERAGVSSPPSLRASRPRLENTLLLSGLSGESPPPYTAVESESPTTAADDTPTGASTATDLNTNRRARASTLPCNAVPLVSHATAQVDGGDTDTASVSSLDLVLPDESIARTQKRMRRASAIVEDRPSAASVTSPLAAIVPSFLSRKSYVSAVEAKKAEEQRTDSVEALEPLPAAFMVLLHSLRLFATVPGIIGTILCFRRGCAQLAVHYRWFRTMEDMRTPGALEYFICCFWALCTAFHALSLMTLLLRRWLIYYAVLPSIIRLVAFQSICWTLVRISLYLFGPEQPIGGWLLVSSFTAAVDVVARWITSNITDLDDTEHDAHAHSDYPDTGASDGEGLYSANESGASTMPSQASLAHQQRIRRYREQSARLFRVLVGGASDEENTLSDSDLSDTDSKPELSGQRGDLARRRRLLDPNAPVTSDSDALSPAPYAMDAALWRLRVDARRSRAHRSRTQRLRQRRKAKQSQISSFFQNYRAARIHSRRVFHWEVAMWRNVMPIALLGYLSLWVLILAWFSQSHSTDSL</sequence>
<gene>
    <name evidence="3" type="ORF">MJAP1_001683</name>
</gene>
<dbReference type="PANTHER" id="PTHR28147">
    <property type="entry name" value="N-GLYCOSYLATION PROTEIN EOS1"/>
    <property type="match status" value="1"/>
</dbReference>
<evidence type="ECO:0000256" key="1">
    <source>
        <dbReference type="SAM" id="MobiDB-lite"/>
    </source>
</evidence>
<dbReference type="RefSeq" id="XP_060121617.1">
    <property type="nucleotide sequence ID" value="XM_060265634.1"/>
</dbReference>
<feature type="transmembrane region" description="Helical" evidence="2">
    <location>
        <begin position="313"/>
        <end position="333"/>
    </location>
</feature>
<dbReference type="Pfam" id="PF12326">
    <property type="entry name" value="EOS1"/>
    <property type="match status" value="1"/>
</dbReference>
<feature type="transmembrane region" description="Helical" evidence="2">
    <location>
        <begin position="248"/>
        <end position="273"/>
    </location>
</feature>
<reference evidence="3" key="1">
    <citation type="submission" date="2023-03" db="EMBL/GenBank/DDBJ databases">
        <title>Mating type loci evolution in Malassezia.</title>
        <authorList>
            <person name="Coelho M.A."/>
        </authorList>
    </citation>
    <scope>NUCLEOTIDE SEQUENCE</scope>
    <source>
        <strain evidence="3">CBS 9431</strain>
    </source>
</reference>
<feature type="region of interest" description="Disordered" evidence="1">
    <location>
        <begin position="344"/>
        <end position="386"/>
    </location>
</feature>
<feature type="region of interest" description="Disordered" evidence="1">
    <location>
        <begin position="408"/>
        <end position="453"/>
    </location>
</feature>
<keyword evidence="4" id="KW-1185">Reference proteome</keyword>
<feature type="transmembrane region" description="Helical" evidence="2">
    <location>
        <begin position="285"/>
        <end position="307"/>
    </location>
</feature>
<dbReference type="GeneID" id="85225332"/>